<sequence>MRTDLDYIKKLLDIFNTSTTALITIAEIKNAGIAIHNEDTNIEEKFYFHFMILVEEKLVTNKNLSNTNMQDMGVSSSDLGISINEHHEIRLSKYGRDLSSSLEDKGVLNKLKSELPNAPFKIIIEMGQKLLEHYIKKKIDALIKND</sequence>
<dbReference type="EMBL" id="FPLD01000137">
    <property type="protein sequence ID" value="SGZ19227.1"/>
    <property type="molecule type" value="Genomic_DNA"/>
</dbReference>
<dbReference type="OrthoDB" id="307608at2"/>
<proteinExistence type="predicted"/>
<name>A0A1L0AQN9_9GAMM</name>
<dbReference type="RefSeq" id="WP_075518600.1">
    <property type="nucleotide sequence ID" value="NZ_FPLD01000137.1"/>
</dbReference>
<dbReference type="Proteomes" id="UP000183794">
    <property type="component" value="Unassembled WGS sequence"/>
</dbReference>
<evidence type="ECO:0000313" key="2">
    <source>
        <dbReference type="Proteomes" id="UP000183794"/>
    </source>
</evidence>
<reference evidence="1 2" key="1">
    <citation type="submission" date="2016-11" db="EMBL/GenBank/DDBJ databases">
        <authorList>
            <person name="Jaros S."/>
            <person name="Januszkiewicz K."/>
            <person name="Wedrychowicz H."/>
        </authorList>
    </citation>
    <scope>NUCLEOTIDE SEQUENCE [LARGE SCALE GENOMIC DNA]</scope>
    <source>
        <strain evidence="1">NVI 5450</strain>
    </source>
</reference>
<dbReference type="AlphaFoldDB" id="A0A1L0AQN9"/>
<organism evidence="1 2">
    <name type="scientific">Moritella viscosa</name>
    <dbReference type="NCBI Taxonomy" id="80854"/>
    <lineage>
        <taxon>Bacteria</taxon>
        <taxon>Pseudomonadati</taxon>
        <taxon>Pseudomonadota</taxon>
        <taxon>Gammaproteobacteria</taxon>
        <taxon>Alteromonadales</taxon>
        <taxon>Moritellaceae</taxon>
        <taxon>Moritella</taxon>
    </lineage>
</organism>
<evidence type="ECO:0000313" key="1">
    <source>
        <dbReference type="EMBL" id="SGZ19227.1"/>
    </source>
</evidence>
<accession>A0A1L0AQN9</accession>
<protein>
    <recommendedName>
        <fullName evidence="3">DUF2513 domain-containing protein</fullName>
    </recommendedName>
</protein>
<gene>
    <name evidence="1" type="ORF">NVI5450_4746</name>
</gene>
<evidence type="ECO:0008006" key="3">
    <source>
        <dbReference type="Google" id="ProtNLM"/>
    </source>
</evidence>